<evidence type="ECO:0000256" key="3">
    <source>
        <dbReference type="ARBA" id="ARBA00022618"/>
    </source>
</evidence>
<evidence type="ECO:0000256" key="8">
    <source>
        <dbReference type="RuleBase" id="RU004135"/>
    </source>
</evidence>
<evidence type="ECO:0000256" key="6">
    <source>
        <dbReference type="ARBA" id="ARBA00023306"/>
    </source>
</evidence>
<dbReference type="Pfam" id="PF08245">
    <property type="entry name" value="Mur_ligase_M"/>
    <property type="match status" value="1"/>
</dbReference>
<reference evidence="12" key="1">
    <citation type="submission" date="2022-07" db="EMBL/GenBank/DDBJ databases">
        <title>Enhanced cultured diversity of the mouse gut microbiota enables custom-made synthetic communities.</title>
        <authorList>
            <person name="Afrizal A."/>
        </authorList>
    </citation>
    <scope>NUCLEOTIDE SEQUENCE</scope>
    <source>
        <strain evidence="12">DSM 28593</strain>
    </source>
</reference>
<comment type="similarity">
    <text evidence="2">Belongs to the MurCDEF family. MurE subfamily.</text>
</comment>
<dbReference type="InterPro" id="IPR036615">
    <property type="entry name" value="Mur_ligase_C_dom_sf"/>
</dbReference>
<dbReference type="RefSeq" id="WP_257531507.1">
    <property type="nucleotide sequence ID" value="NZ_JANKAS010000008.1"/>
</dbReference>
<dbReference type="GO" id="GO:0005524">
    <property type="term" value="F:ATP binding"/>
    <property type="evidence" value="ECO:0007669"/>
    <property type="project" value="InterPro"/>
</dbReference>
<dbReference type="InterPro" id="IPR036565">
    <property type="entry name" value="Mur-like_cat_sf"/>
</dbReference>
<sequence>MKLYKLLESIQVIKSWNEKDMDIHEIAYHSKKVNTGDLFVCIKGYQTDGHQYILQAIANGAVAIIVEEYQEGWNIPQFQVKDSRQALAALSDFYYNHPSQKMKMIGITATNGKTSTSFMTNVILESCGLKTGLVGTVMVKFGDYMEPSVLTTPESLDLHHYFAQMRDENVTHTVMEVSSSALELNRVGNVDFDIVTLNNISREHIDLHGSFEEYFHIKSSLIRNAKAHQWAILNLDCPYSASLVDKTEAQVLTFGVENKEGHLCCTDLDLSTGRAQFTVEIRKPFTVGDIEYKPKKFKIRLAVPGYHSVYNSMVAIAIGLLNGIPIPNMRRALSTFKGVERRFQFIFDEDIKIIDDHFANTGNIDVTLETLNFMDYNKLNLVYALRGKRGVTTNRENAEAIVNWADKLGIKEVIATLSQSHVSEKDKVTKEELAIFQETMKKAGITVHLYEELPEAINYSLAHVSPGDVVLLAGCQGMDCGAQLALEQLYKNRPDLDRDLLFEPLENRVAGIV</sequence>
<dbReference type="Proteomes" id="UP001205748">
    <property type="component" value="Unassembled WGS sequence"/>
</dbReference>
<dbReference type="Gene3D" id="3.40.1390.10">
    <property type="entry name" value="MurE/MurF, N-terminal domain"/>
    <property type="match status" value="1"/>
</dbReference>
<comment type="caution">
    <text evidence="12">The sequence shown here is derived from an EMBL/GenBank/DDBJ whole genome shotgun (WGS) entry which is preliminary data.</text>
</comment>
<feature type="domain" description="Mur ligase central" evidence="11">
    <location>
        <begin position="107"/>
        <end position="318"/>
    </location>
</feature>
<accession>A0AAE3HIM8</accession>
<evidence type="ECO:0000259" key="9">
    <source>
        <dbReference type="Pfam" id="PF01225"/>
    </source>
</evidence>
<dbReference type="NCBIfam" id="TIGR01085">
    <property type="entry name" value="murE"/>
    <property type="match status" value="1"/>
</dbReference>
<dbReference type="GO" id="GO:0005737">
    <property type="term" value="C:cytoplasm"/>
    <property type="evidence" value="ECO:0007669"/>
    <property type="project" value="UniProtKB-SubCell"/>
</dbReference>
<dbReference type="PANTHER" id="PTHR23135:SF4">
    <property type="entry name" value="UDP-N-ACETYLMURAMOYL-L-ALANYL-D-GLUTAMATE--2,6-DIAMINOPIMELATE LIGASE MURE HOMOLOG, CHLOROPLASTIC"/>
    <property type="match status" value="1"/>
</dbReference>
<dbReference type="Gene3D" id="3.90.190.20">
    <property type="entry name" value="Mur ligase, C-terminal domain"/>
    <property type="match status" value="1"/>
</dbReference>
<evidence type="ECO:0000256" key="5">
    <source>
        <dbReference type="ARBA" id="ARBA00022984"/>
    </source>
</evidence>
<evidence type="ECO:0000256" key="4">
    <source>
        <dbReference type="ARBA" id="ARBA00022960"/>
    </source>
</evidence>
<keyword evidence="7 8" id="KW-0961">Cell wall biogenesis/degradation</keyword>
<keyword evidence="6 8" id="KW-0131">Cell cycle</keyword>
<dbReference type="SUPFAM" id="SSF63418">
    <property type="entry name" value="MurE/MurF N-terminal domain"/>
    <property type="match status" value="1"/>
</dbReference>
<dbReference type="InterPro" id="IPR005761">
    <property type="entry name" value="UDP-N-AcMur-Glu-dNH2Pim_ligase"/>
</dbReference>
<comment type="subcellular location">
    <subcellularLocation>
        <location evidence="8">Cytoplasm</location>
    </subcellularLocation>
</comment>
<feature type="domain" description="Mur ligase C-terminal" evidence="10">
    <location>
        <begin position="341"/>
        <end position="474"/>
    </location>
</feature>
<dbReference type="GO" id="GO:0009252">
    <property type="term" value="P:peptidoglycan biosynthetic process"/>
    <property type="evidence" value="ECO:0007669"/>
    <property type="project" value="UniProtKB-KW"/>
</dbReference>
<dbReference type="GO" id="GO:0008360">
    <property type="term" value="P:regulation of cell shape"/>
    <property type="evidence" value="ECO:0007669"/>
    <property type="project" value="UniProtKB-KW"/>
</dbReference>
<dbReference type="SUPFAM" id="SSF53244">
    <property type="entry name" value="MurD-like peptide ligases, peptide-binding domain"/>
    <property type="match status" value="1"/>
</dbReference>
<dbReference type="GO" id="GO:0051301">
    <property type="term" value="P:cell division"/>
    <property type="evidence" value="ECO:0007669"/>
    <property type="project" value="UniProtKB-KW"/>
</dbReference>
<keyword evidence="4 8" id="KW-0133">Cell shape</keyword>
<dbReference type="AlphaFoldDB" id="A0AAE3HIM8"/>
<dbReference type="Gene3D" id="3.40.1190.10">
    <property type="entry name" value="Mur-like, catalytic domain"/>
    <property type="match status" value="1"/>
</dbReference>
<keyword evidence="13" id="KW-1185">Reference proteome</keyword>
<dbReference type="Pfam" id="PF02875">
    <property type="entry name" value="Mur_ligase_C"/>
    <property type="match status" value="1"/>
</dbReference>
<dbReference type="EMBL" id="JANKAS010000008">
    <property type="protein sequence ID" value="MCR1899303.1"/>
    <property type="molecule type" value="Genomic_DNA"/>
</dbReference>
<keyword evidence="12" id="KW-0436">Ligase</keyword>
<feature type="domain" description="Mur ligase N-terminal catalytic" evidence="9">
    <location>
        <begin position="23"/>
        <end position="95"/>
    </location>
</feature>
<dbReference type="InterPro" id="IPR013221">
    <property type="entry name" value="Mur_ligase_cen"/>
</dbReference>
<dbReference type="GO" id="GO:0071555">
    <property type="term" value="P:cell wall organization"/>
    <property type="evidence" value="ECO:0007669"/>
    <property type="project" value="UniProtKB-KW"/>
</dbReference>
<evidence type="ECO:0000313" key="13">
    <source>
        <dbReference type="Proteomes" id="UP001205748"/>
    </source>
</evidence>
<keyword evidence="5 8" id="KW-0573">Peptidoglycan synthesis</keyword>
<evidence type="ECO:0000313" key="12">
    <source>
        <dbReference type="EMBL" id="MCR1899303.1"/>
    </source>
</evidence>
<dbReference type="PANTHER" id="PTHR23135">
    <property type="entry name" value="MUR LIGASE FAMILY MEMBER"/>
    <property type="match status" value="1"/>
</dbReference>
<protein>
    <submittedName>
        <fullName evidence="12">UDP-N-acetylmuramoyl-L-alanyl-D-glutamate--2, 6-diaminopimelate ligase</fullName>
    </submittedName>
</protein>
<name>A0AAE3HIM8_9FIRM</name>
<dbReference type="GO" id="GO:0016881">
    <property type="term" value="F:acid-amino acid ligase activity"/>
    <property type="evidence" value="ECO:0007669"/>
    <property type="project" value="InterPro"/>
</dbReference>
<gene>
    <name evidence="12" type="ORF">NSA47_09945</name>
</gene>
<keyword evidence="3 8" id="KW-0132">Cell division</keyword>
<dbReference type="Pfam" id="PF01225">
    <property type="entry name" value="Mur_ligase"/>
    <property type="match status" value="1"/>
</dbReference>
<comment type="pathway">
    <text evidence="1 8">Cell wall biogenesis; peptidoglycan biosynthesis.</text>
</comment>
<evidence type="ECO:0000259" key="11">
    <source>
        <dbReference type="Pfam" id="PF08245"/>
    </source>
</evidence>
<evidence type="ECO:0000256" key="1">
    <source>
        <dbReference type="ARBA" id="ARBA00004752"/>
    </source>
</evidence>
<dbReference type="InterPro" id="IPR004101">
    <property type="entry name" value="Mur_ligase_C"/>
</dbReference>
<proteinExistence type="inferred from homology"/>
<evidence type="ECO:0000256" key="7">
    <source>
        <dbReference type="ARBA" id="ARBA00023316"/>
    </source>
</evidence>
<evidence type="ECO:0000256" key="2">
    <source>
        <dbReference type="ARBA" id="ARBA00005898"/>
    </source>
</evidence>
<evidence type="ECO:0000259" key="10">
    <source>
        <dbReference type="Pfam" id="PF02875"/>
    </source>
</evidence>
<organism evidence="12 13">
    <name type="scientific">Irregularibacter muris</name>
    <dbReference type="NCBI Taxonomy" id="1796619"/>
    <lineage>
        <taxon>Bacteria</taxon>
        <taxon>Bacillati</taxon>
        <taxon>Bacillota</taxon>
        <taxon>Clostridia</taxon>
        <taxon>Eubacteriales</taxon>
        <taxon>Eubacteriaceae</taxon>
        <taxon>Irregularibacter</taxon>
    </lineage>
</organism>
<dbReference type="InterPro" id="IPR035911">
    <property type="entry name" value="MurE/MurF_N"/>
</dbReference>
<dbReference type="SUPFAM" id="SSF53623">
    <property type="entry name" value="MurD-like peptide ligases, catalytic domain"/>
    <property type="match status" value="1"/>
</dbReference>
<dbReference type="InterPro" id="IPR000713">
    <property type="entry name" value="Mur_ligase_N"/>
</dbReference>